<sequence>MDRSQLISNARIGLVGLGRGQLGVPLLLLVMLAMMMLPMPPFLLDVFFTFNIALSIVVLLVCVYALRPLDFSVFPTILLIATLLRLALNVASTRVVMLHGQDGHAAAGKVIQAFGEVVIGGNYVVGIVVFSILMIINFVVVTKGAGRISEVSARFTLDAMPGKQMAIDADLNAGLIDQPEAKRRRLEVAQEAEFYGSMDGASKFVRGDAIAGLLILFINLIGGMLVGIIQHNMSFADAGKVYALLTIGDGLVAQLPSLLLSTAAAIMVTRASGSEEMGKLVGRQMFASHKALAVSAGIMIVMGLVPGMPHFSFISLGLVAAGGAYLLWKKQNMVKLAAIQEVKRQQELLPAPSRAQESKELGWDDVTPIDMIGLEVGYRLIPLVDRNQGGQLLARIKGVRKKLSQELGFLMPTVHIRDNLDLAPSAYRLTLMGVTLAEAEIYPDRELAINPGQVFGSLNGINAKDPAFGLEAVWIEISQRAQAQSLGYTVVDASTVVATHLNQILYKHSHELIGHEEVQQLMTLLAKSSPKLAEELVPGVLSLSALLKVLQALLAEQVPVRDIRSIAEAIANNAARSQDTAALVAAVRVGLSRAIVQSIVGIEPELPVITLEPRLEQILLNSLQKAGQGQEEGVLLEPSMAEKLQRSLIEAAQRQEMQGQPVILLVAGPVRAMLSRFGRLAVPNMHVLAYQEIPDNKQVTIVATVGPNG</sequence>
<feature type="transmembrane region" description="Helical" evidence="7">
    <location>
        <begin position="209"/>
        <end position="229"/>
    </location>
</feature>
<dbReference type="STRING" id="89065.SAMN05216605_13230"/>
<dbReference type="Gene3D" id="1.10.8.540">
    <property type="entry name" value="FHIPEP family, domain 3"/>
    <property type="match status" value="1"/>
</dbReference>
<dbReference type="PIRSF" id="PIRSF005419">
    <property type="entry name" value="FlhA"/>
    <property type="match status" value="1"/>
</dbReference>
<keyword evidence="3 7" id="KW-1003">Cell membrane</keyword>
<dbReference type="InterPro" id="IPR025505">
    <property type="entry name" value="FHIPEP_CS"/>
</dbReference>
<dbReference type="GO" id="GO:0044780">
    <property type="term" value="P:bacterial-type flagellum assembly"/>
    <property type="evidence" value="ECO:0007669"/>
    <property type="project" value="InterPro"/>
</dbReference>
<feature type="transmembrane region" description="Helical" evidence="7">
    <location>
        <begin position="287"/>
        <end position="305"/>
    </location>
</feature>
<dbReference type="PRINTS" id="PR00949">
    <property type="entry name" value="TYPE3IMAPROT"/>
</dbReference>
<proteinExistence type="inferred from homology"/>
<keyword evidence="6 7" id="KW-0472">Membrane</keyword>
<comment type="subcellular location">
    <subcellularLocation>
        <location evidence="1 7">Cell membrane</location>
        <topology evidence="1 7">Multi-pass membrane protein</topology>
    </subcellularLocation>
</comment>
<dbReference type="InterPro" id="IPR042194">
    <property type="entry name" value="FHIPEP_1"/>
</dbReference>
<keyword evidence="7" id="KW-1006">Bacterial flagellum protein export</keyword>
<dbReference type="Proteomes" id="UP000182894">
    <property type="component" value="Unassembled WGS sequence"/>
</dbReference>
<organism evidence="8 9">
    <name type="scientific">Pseudomonas abietaniphila</name>
    <dbReference type="NCBI Taxonomy" id="89065"/>
    <lineage>
        <taxon>Bacteria</taxon>
        <taxon>Pseudomonadati</taxon>
        <taxon>Pseudomonadota</taxon>
        <taxon>Gammaproteobacteria</taxon>
        <taxon>Pseudomonadales</taxon>
        <taxon>Pseudomonadaceae</taxon>
        <taxon>Pseudomonas</taxon>
    </lineage>
</organism>
<keyword evidence="4 7" id="KW-0812">Transmembrane</keyword>
<evidence type="ECO:0000256" key="3">
    <source>
        <dbReference type="ARBA" id="ARBA00022475"/>
    </source>
</evidence>
<evidence type="ECO:0000256" key="2">
    <source>
        <dbReference type="ARBA" id="ARBA00008835"/>
    </source>
</evidence>
<evidence type="ECO:0000256" key="5">
    <source>
        <dbReference type="ARBA" id="ARBA00022989"/>
    </source>
</evidence>
<evidence type="ECO:0000256" key="7">
    <source>
        <dbReference type="RuleBase" id="RU364093"/>
    </source>
</evidence>
<accession>A0A1G8U4S0</accession>
<dbReference type="OrthoDB" id="9759185at2"/>
<protein>
    <recommendedName>
        <fullName evidence="7">Flagellar biosynthesis protein FlhA</fullName>
    </recommendedName>
</protein>
<reference evidence="9" key="1">
    <citation type="submission" date="2016-10" db="EMBL/GenBank/DDBJ databases">
        <authorList>
            <person name="Varghese N."/>
            <person name="Submissions S."/>
        </authorList>
    </citation>
    <scope>NUCLEOTIDE SEQUENCE [LARGE SCALE GENOMIC DNA]</scope>
    <source>
        <strain evidence="9">ATCC 700689</strain>
    </source>
</reference>
<feature type="transmembrane region" description="Helical" evidence="7">
    <location>
        <begin position="117"/>
        <end position="140"/>
    </location>
</feature>
<comment type="function">
    <text evidence="7">Required for formation of the rod structure of the flagellar apparatus. Together with FliI and FliH, may constitute the export apparatus of flagellin.</text>
</comment>
<dbReference type="GO" id="GO:0005886">
    <property type="term" value="C:plasma membrane"/>
    <property type="evidence" value="ECO:0007669"/>
    <property type="project" value="UniProtKB-SubCell"/>
</dbReference>
<keyword evidence="5 7" id="KW-1133">Transmembrane helix</keyword>
<dbReference type="PROSITE" id="PS00994">
    <property type="entry name" value="FHIPEP"/>
    <property type="match status" value="1"/>
</dbReference>
<comment type="similarity">
    <text evidence="2 7">Belongs to the FHIPEP (flagella/HR/invasion proteins export pore) family.</text>
</comment>
<feature type="transmembrane region" description="Helical" evidence="7">
    <location>
        <begin position="241"/>
        <end position="266"/>
    </location>
</feature>
<dbReference type="PANTHER" id="PTHR30161">
    <property type="entry name" value="FLAGELLAR EXPORT PROTEIN, MEMBRANE FLHA SUBUNIT-RELATED"/>
    <property type="match status" value="1"/>
</dbReference>
<dbReference type="PANTHER" id="PTHR30161:SF1">
    <property type="entry name" value="FLAGELLAR BIOSYNTHESIS PROTEIN FLHA-RELATED"/>
    <property type="match status" value="1"/>
</dbReference>
<dbReference type="InterPro" id="IPR042193">
    <property type="entry name" value="FHIPEP_3"/>
</dbReference>
<dbReference type="NCBIfam" id="TIGR01398">
    <property type="entry name" value="FlhA"/>
    <property type="match status" value="1"/>
</dbReference>
<dbReference type="AlphaFoldDB" id="A0A1G8U4S0"/>
<dbReference type="InterPro" id="IPR006301">
    <property type="entry name" value="FlhA"/>
</dbReference>
<feature type="transmembrane region" description="Helical" evidence="7">
    <location>
        <begin position="42"/>
        <end position="66"/>
    </location>
</feature>
<keyword evidence="7" id="KW-0813">Transport</keyword>
<dbReference type="InterPro" id="IPR042196">
    <property type="entry name" value="FHIPEP_4"/>
</dbReference>
<feature type="transmembrane region" description="Helical" evidence="7">
    <location>
        <begin position="73"/>
        <end position="97"/>
    </location>
</feature>
<dbReference type="EMBL" id="FNCO01000032">
    <property type="protein sequence ID" value="SDJ48733.1"/>
    <property type="molecule type" value="Genomic_DNA"/>
</dbReference>
<dbReference type="InterPro" id="IPR001712">
    <property type="entry name" value="T3SS_FHIPEP"/>
</dbReference>
<feature type="transmembrane region" description="Helical" evidence="7">
    <location>
        <begin position="12"/>
        <end position="36"/>
    </location>
</feature>
<keyword evidence="8" id="KW-0282">Flagellum</keyword>
<gene>
    <name evidence="7" type="primary">flhA</name>
    <name evidence="8" type="ORF">SAMN05216605_13230</name>
</gene>
<evidence type="ECO:0000256" key="1">
    <source>
        <dbReference type="ARBA" id="ARBA00004651"/>
    </source>
</evidence>
<name>A0A1G8U4S0_9PSED</name>
<dbReference type="Pfam" id="PF00771">
    <property type="entry name" value="FHIPEP"/>
    <property type="match status" value="1"/>
</dbReference>
<dbReference type="RefSeq" id="WP_074759342.1">
    <property type="nucleotide sequence ID" value="NZ_FNCO01000032.1"/>
</dbReference>
<keyword evidence="8" id="KW-0966">Cell projection</keyword>
<evidence type="ECO:0000256" key="6">
    <source>
        <dbReference type="ARBA" id="ARBA00023136"/>
    </source>
</evidence>
<dbReference type="Gene3D" id="3.40.30.60">
    <property type="entry name" value="FHIPEP family, domain 1"/>
    <property type="match status" value="1"/>
</dbReference>
<evidence type="ECO:0000313" key="8">
    <source>
        <dbReference type="EMBL" id="SDJ48733.1"/>
    </source>
</evidence>
<dbReference type="GO" id="GO:0009306">
    <property type="term" value="P:protein secretion"/>
    <property type="evidence" value="ECO:0007669"/>
    <property type="project" value="InterPro"/>
</dbReference>
<dbReference type="Gene3D" id="3.40.50.12790">
    <property type="entry name" value="FHIPEP family, domain 4"/>
    <property type="match status" value="1"/>
</dbReference>
<evidence type="ECO:0000256" key="4">
    <source>
        <dbReference type="ARBA" id="ARBA00022692"/>
    </source>
</evidence>
<keyword evidence="8" id="KW-0969">Cilium</keyword>
<keyword evidence="7" id="KW-0653">Protein transport</keyword>
<keyword evidence="7" id="KW-1005">Bacterial flagellum biogenesis</keyword>
<evidence type="ECO:0000313" key="9">
    <source>
        <dbReference type="Proteomes" id="UP000182894"/>
    </source>
</evidence>
<keyword evidence="9" id="KW-1185">Reference proteome</keyword>